<gene>
    <name evidence="5" type="ORF">N803_06300</name>
</gene>
<dbReference type="STRING" id="1385521.N803_06300"/>
<reference evidence="5 6" key="1">
    <citation type="submission" date="2013-08" db="EMBL/GenBank/DDBJ databases">
        <title>The genome sequence of Knoellia subterranea.</title>
        <authorList>
            <person name="Zhu W."/>
            <person name="Wang G."/>
        </authorList>
    </citation>
    <scope>NUCLEOTIDE SEQUENCE [LARGE SCALE GENOMIC DNA]</scope>
    <source>
        <strain evidence="5 6">KCTC 19937</strain>
    </source>
</reference>
<keyword evidence="6" id="KW-1185">Reference proteome</keyword>
<evidence type="ECO:0000259" key="4">
    <source>
        <dbReference type="Pfam" id="PF13579"/>
    </source>
</evidence>
<dbReference type="RefSeq" id="WP_035907484.1">
    <property type="nucleotide sequence ID" value="NZ_AVPK01000017.1"/>
</dbReference>
<accession>A0A0A0JHZ8</accession>
<sequence length="418" mass="45476">MKILLLTHYYAPEPGAAQHRWSMFVREFAAAGDSIHVIAPAPHYPLGRLLPGQEHLSAGAVHTGEHGETVHRVAFRPYDARVRSRMADEATTARDAVRTVKRGLGDWRPDVLVATVPSLAMIWAGGWAARALGVPLVLDLRDAWPDLLVVAQQWDEHGPSGMRGRIHGAVRGALSGVGSALTREQRRADAVVTTTESFADVLRSRGMKSVHVVRNAAHDVPGYPQHAPRRTEDEPLHILYAGTIGRAHGLGAAVRAAALAQERGVNLVLRFVGHGADRAHLEELAEQLHAPVEFHQPVPRTRMGEYYSWADTVLVSLRPWQALELAVPSKLYEVMNLGLHVSAALDGEAARIVEATGAGAITPPGDVEALASSWERLHLDRSLLHVGEAGREWGRQHADVKQLAADYRSLMGSVIDRG</sequence>
<name>A0A0A0JHZ8_9MICO</name>
<dbReference type="Pfam" id="PF13692">
    <property type="entry name" value="Glyco_trans_1_4"/>
    <property type="match status" value="1"/>
</dbReference>
<keyword evidence="3" id="KW-0808">Transferase</keyword>
<evidence type="ECO:0000313" key="5">
    <source>
        <dbReference type="EMBL" id="KGN35677.1"/>
    </source>
</evidence>
<feature type="domain" description="Glycosyltransferase subfamily 4-like N-terminal" evidence="4">
    <location>
        <begin position="17"/>
        <end position="215"/>
    </location>
</feature>
<keyword evidence="2" id="KW-0328">Glycosyltransferase</keyword>
<dbReference type="InterPro" id="IPR028098">
    <property type="entry name" value="Glyco_trans_4-like_N"/>
</dbReference>
<dbReference type="PANTHER" id="PTHR45947">
    <property type="entry name" value="SULFOQUINOVOSYL TRANSFERASE SQD2"/>
    <property type="match status" value="1"/>
</dbReference>
<dbReference type="Proteomes" id="UP000030011">
    <property type="component" value="Unassembled WGS sequence"/>
</dbReference>
<dbReference type="OrthoDB" id="9794575at2"/>
<dbReference type="CDD" id="cd03794">
    <property type="entry name" value="GT4_WbuB-like"/>
    <property type="match status" value="1"/>
</dbReference>
<dbReference type="Pfam" id="PF13579">
    <property type="entry name" value="Glyco_trans_4_4"/>
    <property type="match status" value="1"/>
</dbReference>
<dbReference type="GO" id="GO:1901137">
    <property type="term" value="P:carbohydrate derivative biosynthetic process"/>
    <property type="evidence" value="ECO:0007669"/>
    <property type="project" value="UniProtKB-ARBA"/>
</dbReference>
<organism evidence="5 6">
    <name type="scientific">Knoellia subterranea KCTC 19937</name>
    <dbReference type="NCBI Taxonomy" id="1385521"/>
    <lineage>
        <taxon>Bacteria</taxon>
        <taxon>Bacillati</taxon>
        <taxon>Actinomycetota</taxon>
        <taxon>Actinomycetes</taxon>
        <taxon>Micrococcales</taxon>
        <taxon>Intrasporangiaceae</taxon>
        <taxon>Knoellia</taxon>
    </lineage>
</organism>
<dbReference type="InterPro" id="IPR050194">
    <property type="entry name" value="Glycosyltransferase_grp1"/>
</dbReference>
<dbReference type="eggNOG" id="COG0438">
    <property type="taxonomic scope" value="Bacteria"/>
</dbReference>
<dbReference type="SUPFAM" id="SSF53756">
    <property type="entry name" value="UDP-Glycosyltransferase/glycogen phosphorylase"/>
    <property type="match status" value="1"/>
</dbReference>
<protein>
    <recommendedName>
        <fullName evidence="1">D-inositol 3-phosphate glycosyltransferase</fullName>
    </recommendedName>
</protein>
<comment type="caution">
    <text evidence="5">The sequence shown here is derived from an EMBL/GenBank/DDBJ whole genome shotgun (WGS) entry which is preliminary data.</text>
</comment>
<evidence type="ECO:0000313" key="6">
    <source>
        <dbReference type="Proteomes" id="UP000030011"/>
    </source>
</evidence>
<evidence type="ECO:0000256" key="2">
    <source>
        <dbReference type="ARBA" id="ARBA00022676"/>
    </source>
</evidence>
<dbReference type="EMBL" id="AVPK01000017">
    <property type="protein sequence ID" value="KGN35677.1"/>
    <property type="molecule type" value="Genomic_DNA"/>
</dbReference>
<evidence type="ECO:0000256" key="3">
    <source>
        <dbReference type="ARBA" id="ARBA00022679"/>
    </source>
</evidence>
<dbReference type="PANTHER" id="PTHR45947:SF3">
    <property type="entry name" value="SULFOQUINOVOSYL TRANSFERASE SQD2"/>
    <property type="match status" value="1"/>
</dbReference>
<dbReference type="AlphaFoldDB" id="A0A0A0JHZ8"/>
<dbReference type="Gene3D" id="3.40.50.2000">
    <property type="entry name" value="Glycogen Phosphorylase B"/>
    <property type="match status" value="2"/>
</dbReference>
<proteinExistence type="predicted"/>
<dbReference type="GO" id="GO:0016758">
    <property type="term" value="F:hexosyltransferase activity"/>
    <property type="evidence" value="ECO:0007669"/>
    <property type="project" value="TreeGrafter"/>
</dbReference>
<evidence type="ECO:0000256" key="1">
    <source>
        <dbReference type="ARBA" id="ARBA00021292"/>
    </source>
</evidence>